<evidence type="ECO:0000313" key="3">
    <source>
        <dbReference type="Proteomes" id="UP000310532"/>
    </source>
</evidence>
<gene>
    <name evidence="2" type="ORF">E5355_17440</name>
</gene>
<evidence type="ECO:0000313" key="2">
    <source>
        <dbReference type="EMBL" id="TGX99545.1"/>
    </source>
</evidence>
<proteinExistence type="predicted"/>
<reference evidence="2 3" key="1">
    <citation type="submission" date="2019-04" db="EMBL/GenBank/DDBJ databases">
        <title>Microbes associate with the intestines of laboratory mice.</title>
        <authorList>
            <person name="Navarre W."/>
            <person name="Wong E."/>
            <person name="Huang K."/>
            <person name="Tropini C."/>
            <person name="Ng K."/>
            <person name="Yu B."/>
        </authorList>
    </citation>
    <scope>NUCLEOTIDE SEQUENCE [LARGE SCALE GENOMIC DNA]</scope>
    <source>
        <strain evidence="2 3">NM69_E16B</strain>
    </source>
</reference>
<organism evidence="2 3">
    <name type="scientific">Bacteroides muris</name>
    <name type="common">ex Afrizal et al. 2022</name>
    <dbReference type="NCBI Taxonomy" id="2516960"/>
    <lineage>
        <taxon>Bacteria</taxon>
        <taxon>Pseudomonadati</taxon>
        <taxon>Bacteroidota</taxon>
        <taxon>Bacteroidia</taxon>
        <taxon>Bacteroidales</taxon>
        <taxon>Bacteroidaceae</taxon>
        <taxon>Bacteroides</taxon>
    </lineage>
</organism>
<accession>A0A4S2AFA5</accession>
<sequence length="1014" mass="111676">MNKKFLSVTLFSALMIGATGTFTSCKDYDDDIKNLQEQIDGQNGLSAKITAVESSISNLQSAQSGLQSEIAAAKNEASKAALAAQEVAIAAAKAELEKVKAELQEADKAGIAAIEEKLAEVSGRIQALEQFKTTTEATLEKLTAADVALQSSITALKADVAANAEQIGKNKAAIEAQIAALDAYKGTNDAAIAALKADLEKLQAGELTEEMAAKIAAQVTEVVGAKLDLISAAFSKAVTHVELVSYSFGGKTDQIIEGEPLIMDLRTAEAVEDRVFGKGSSDEVEANSYEIINQKEFKKGERAFISDSVLIRVSPANATLTEGQISFVNSALGNLDELVTVEKVEQFKGTVTRGVSSNGLWKVVFKLNKDNYTEENLLKAAKFDYKSGNAEDEPVKKLKDILYAVAVTDKPGDVERSVTTGYELTLGSVYTPQYELKFKVNDKEVNDLRNRFQYAEDGTLTADASKKLFYDYKWNLDRNGNRVEIDGSYVSIDASYRYDNWRDQDLWKGGDNRDSKGSSNSFFSTKVGEKFTVELDYGTEEISGIYGFYVVLDELRAVESAPSEITAWNSYEADIEGLNTITTNRKIEMSINAEKADGDIIGFRVYAVNNDGSLVDPDGKAFYVAVGDIDAMTTTLTADYVPVWNAPTSSYDSTIEIDLDEELLKLFENKYGDYKEGNLIVDTENNPTDTDAFQKSFNRQTGKLEITLLNSLDKYKDNGTYKMYFNFTNDKSVIVKKVAIEITKKMPEFPAAFSAKANQLDKDGAKVVKITAGNWSSNPIHNLGTAFNGISNPENSIIDFNYTFTCAEKQIVFNSNWGYNPNRYGFYLDVNNDKEKAAALFSHAGNKLPEGTLYDVAVSYTYQSVSFESADNSYTVKAPAAQNFKLRLVCDEIFTAEWKNWTPNKVAKTENLNYSSKTPTTFTLASILKFKKGTADYTTPFSATEIKDCHLASNGVNDEYFTVSFDAESQSFMFTSLQSQNPPMKDVTATLKFTMVDYFGHETEVEFPYFVVKP</sequence>
<evidence type="ECO:0000256" key="1">
    <source>
        <dbReference type="SAM" id="Coils"/>
    </source>
</evidence>
<comment type="caution">
    <text evidence="2">The sequence shown here is derived from an EMBL/GenBank/DDBJ whole genome shotgun (WGS) entry which is preliminary data.</text>
</comment>
<dbReference type="Proteomes" id="UP000310532">
    <property type="component" value="Unassembled WGS sequence"/>
</dbReference>
<dbReference type="EMBL" id="SRYZ01000065">
    <property type="protein sequence ID" value="TGX99545.1"/>
    <property type="molecule type" value="Genomic_DNA"/>
</dbReference>
<dbReference type="AlphaFoldDB" id="A0A4S2AFA5"/>
<dbReference type="PROSITE" id="PS51257">
    <property type="entry name" value="PROKAR_LIPOPROTEIN"/>
    <property type="match status" value="1"/>
</dbReference>
<keyword evidence="3" id="KW-1185">Reference proteome</keyword>
<dbReference type="RefSeq" id="WP_136011331.1">
    <property type="nucleotide sequence ID" value="NZ_SRYZ01000065.1"/>
</dbReference>
<protein>
    <submittedName>
        <fullName evidence="2">Cell surface protein</fullName>
    </submittedName>
</protein>
<keyword evidence="1" id="KW-0175">Coiled coil</keyword>
<feature type="coiled-coil region" evidence="1">
    <location>
        <begin position="25"/>
        <end position="131"/>
    </location>
</feature>
<name>A0A4S2AFA5_9BACE</name>
<dbReference type="Gene3D" id="1.10.287.1490">
    <property type="match status" value="1"/>
</dbReference>